<protein>
    <submittedName>
        <fullName evidence="1">Uncharacterized protein</fullName>
    </submittedName>
</protein>
<keyword evidence="2" id="KW-1185">Reference proteome</keyword>
<evidence type="ECO:0000313" key="2">
    <source>
        <dbReference type="Proteomes" id="UP001163321"/>
    </source>
</evidence>
<sequence length="152" mass="17269">MSVVMKQKSTGKLPVFSQELYQEQLLCAFKTISSMSEIDRKMTTLVSGSILGKKQRSLYHGHRPQRHDPVLHRSFHGLGRELSDDLNTQPFFSAVCIDLTRVDSKAFDSIFSSTPMECAAHLQHHRKHKFERRLPLMSSAAFLNNEVAILAL</sequence>
<dbReference type="Proteomes" id="UP001163321">
    <property type="component" value="Chromosome 6"/>
</dbReference>
<comment type="caution">
    <text evidence="1">The sequence shown here is derived from an EMBL/GenBank/DDBJ whole genome shotgun (WGS) entry which is preliminary data.</text>
</comment>
<accession>A0ACC0VU18</accession>
<dbReference type="EMBL" id="CM047585">
    <property type="protein sequence ID" value="KAI9909989.1"/>
    <property type="molecule type" value="Genomic_DNA"/>
</dbReference>
<organism evidence="1 2">
    <name type="scientific">Peronosclerospora sorghi</name>
    <dbReference type="NCBI Taxonomy" id="230839"/>
    <lineage>
        <taxon>Eukaryota</taxon>
        <taxon>Sar</taxon>
        <taxon>Stramenopiles</taxon>
        <taxon>Oomycota</taxon>
        <taxon>Peronosporomycetes</taxon>
        <taxon>Peronosporales</taxon>
        <taxon>Peronosporaceae</taxon>
        <taxon>Peronosclerospora</taxon>
    </lineage>
</organism>
<name>A0ACC0VU18_9STRA</name>
<gene>
    <name evidence="1" type="ORF">PsorP6_009933</name>
</gene>
<proteinExistence type="predicted"/>
<evidence type="ECO:0000313" key="1">
    <source>
        <dbReference type="EMBL" id="KAI9909989.1"/>
    </source>
</evidence>
<reference evidence="1 2" key="1">
    <citation type="journal article" date="2022" name="bioRxiv">
        <title>The genome of the oomycete Peronosclerospora sorghi, a cosmopolitan pathogen of maize and sorghum, is inflated with dispersed pseudogenes.</title>
        <authorList>
            <person name="Fletcher K."/>
            <person name="Martin F."/>
            <person name="Isakeit T."/>
            <person name="Cavanaugh K."/>
            <person name="Magill C."/>
            <person name="Michelmore R."/>
        </authorList>
    </citation>
    <scope>NUCLEOTIDE SEQUENCE [LARGE SCALE GENOMIC DNA]</scope>
    <source>
        <strain evidence="1">P6</strain>
    </source>
</reference>